<gene>
    <name evidence="2" type="ORF">GCM10010977_20880</name>
</gene>
<dbReference type="PROSITE" id="PS50943">
    <property type="entry name" value="HTH_CROC1"/>
    <property type="match status" value="1"/>
</dbReference>
<dbReference type="EMBL" id="BMLQ01000005">
    <property type="protein sequence ID" value="GGO46280.1"/>
    <property type="molecule type" value="Genomic_DNA"/>
</dbReference>
<dbReference type="SUPFAM" id="SSF47413">
    <property type="entry name" value="lambda repressor-like DNA-binding domains"/>
    <property type="match status" value="1"/>
</dbReference>
<feature type="domain" description="HTH cro/C1-type" evidence="1">
    <location>
        <begin position="11"/>
        <end position="64"/>
    </location>
</feature>
<evidence type="ECO:0000259" key="1">
    <source>
        <dbReference type="PROSITE" id="PS50943"/>
    </source>
</evidence>
<dbReference type="SMART" id="SM00530">
    <property type="entry name" value="HTH_XRE"/>
    <property type="match status" value="1"/>
</dbReference>
<dbReference type="CDD" id="cd00093">
    <property type="entry name" value="HTH_XRE"/>
    <property type="match status" value="1"/>
</dbReference>
<dbReference type="RefSeq" id="WP_188806086.1">
    <property type="nucleotide sequence ID" value="NZ_BAAAOU010000011.1"/>
</dbReference>
<name>A0ABQ2M288_9MICC</name>
<dbReference type="Gene3D" id="1.10.260.40">
    <property type="entry name" value="lambda repressor-like DNA-binding domains"/>
    <property type="match status" value="1"/>
</dbReference>
<keyword evidence="3" id="KW-1185">Reference proteome</keyword>
<dbReference type="Pfam" id="PF01381">
    <property type="entry name" value="HTH_3"/>
    <property type="match status" value="1"/>
</dbReference>
<comment type="caution">
    <text evidence="2">The sequence shown here is derived from an EMBL/GenBank/DDBJ whole genome shotgun (WGS) entry which is preliminary data.</text>
</comment>
<sequence length="93" mass="10185">MVQLERLGALFRQRRLEKGLSQEEFSSMLGLSRTRISAIERGVPGQSSILAEVADALGLDLVALPRESAEAAVARSRADAVRARRRHLSRGSE</sequence>
<dbReference type="InterPro" id="IPR001387">
    <property type="entry name" value="Cro/C1-type_HTH"/>
</dbReference>
<protein>
    <recommendedName>
        <fullName evidence="1">HTH cro/C1-type domain-containing protein</fullName>
    </recommendedName>
</protein>
<accession>A0ABQ2M288</accession>
<organism evidence="2 3">
    <name type="scientific">Citricoccus zhacaiensis</name>
    <dbReference type="NCBI Taxonomy" id="489142"/>
    <lineage>
        <taxon>Bacteria</taxon>
        <taxon>Bacillati</taxon>
        <taxon>Actinomycetota</taxon>
        <taxon>Actinomycetes</taxon>
        <taxon>Micrococcales</taxon>
        <taxon>Micrococcaceae</taxon>
        <taxon>Citricoccus</taxon>
    </lineage>
</organism>
<evidence type="ECO:0000313" key="3">
    <source>
        <dbReference type="Proteomes" id="UP000642509"/>
    </source>
</evidence>
<dbReference type="Proteomes" id="UP000642509">
    <property type="component" value="Unassembled WGS sequence"/>
</dbReference>
<evidence type="ECO:0000313" key="2">
    <source>
        <dbReference type="EMBL" id="GGO46280.1"/>
    </source>
</evidence>
<dbReference type="InterPro" id="IPR010982">
    <property type="entry name" value="Lambda_DNA-bd_dom_sf"/>
</dbReference>
<proteinExistence type="predicted"/>
<reference evidence="3" key="1">
    <citation type="journal article" date="2019" name="Int. J. Syst. Evol. Microbiol.">
        <title>The Global Catalogue of Microorganisms (GCM) 10K type strain sequencing project: providing services to taxonomists for standard genome sequencing and annotation.</title>
        <authorList>
            <consortium name="The Broad Institute Genomics Platform"/>
            <consortium name="The Broad Institute Genome Sequencing Center for Infectious Disease"/>
            <person name="Wu L."/>
            <person name="Ma J."/>
        </authorList>
    </citation>
    <scope>NUCLEOTIDE SEQUENCE [LARGE SCALE GENOMIC DNA]</scope>
    <source>
        <strain evidence="3">CGMCC 1.7064</strain>
    </source>
</reference>